<comment type="catalytic activity">
    <reaction evidence="8">
        <text>beta-D-glucose 1-phosphate = beta-D-glucose 6-phosphate</text>
        <dbReference type="Rhea" id="RHEA:20113"/>
        <dbReference type="ChEBI" id="CHEBI:57684"/>
        <dbReference type="ChEBI" id="CHEBI:58247"/>
        <dbReference type="EC" id="5.4.2.6"/>
    </reaction>
</comment>
<reference evidence="11 12" key="1">
    <citation type="submission" date="2020-12" db="EMBL/GenBank/DDBJ databases">
        <title>Bacterial novel species Adhaeribacter sp. BT258 isolated from soil.</title>
        <authorList>
            <person name="Jung H.-Y."/>
        </authorList>
    </citation>
    <scope>NUCLEOTIDE SEQUENCE [LARGE SCALE GENOMIC DNA]</scope>
    <source>
        <strain evidence="11 12">BT258</strain>
    </source>
</reference>
<keyword evidence="4" id="KW-0479">Metal-binding</keyword>
<dbReference type="Gene3D" id="1.10.150.240">
    <property type="entry name" value="Putative phosphatase, domain 2"/>
    <property type="match status" value="1"/>
</dbReference>
<dbReference type="InterPro" id="IPR010976">
    <property type="entry name" value="B-phosphoglucomutase_hydrolase"/>
</dbReference>
<evidence type="ECO:0000313" key="12">
    <source>
        <dbReference type="Proteomes" id="UP000644147"/>
    </source>
</evidence>
<protein>
    <recommendedName>
        <fullName evidence="10">Beta-phosphoglucomutase</fullName>
        <ecNumber evidence="9">5.4.2.6</ecNumber>
    </recommendedName>
</protein>
<dbReference type="SFLD" id="SFLDG01129">
    <property type="entry name" value="C1.5:_HAD__Beta-PGM__Phosphata"/>
    <property type="match status" value="1"/>
</dbReference>
<evidence type="ECO:0000256" key="3">
    <source>
        <dbReference type="ARBA" id="ARBA00022553"/>
    </source>
</evidence>
<evidence type="ECO:0000256" key="5">
    <source>
        <dbReference type="ARBA" id="ARBA00022842"/>
    </source>
</evidence>
<dbReference type="InterPro" id="IPR036412">
    <property type="entry name" value="HAD-like_sf"/>
</dbReference>
<dbReference type="Gene3D" id="3.40.50.1000">
    <property type="entry name" value="HAD superfamily/HAD-like"/>
    <property type="match status" value="1"/>
</dbReference>
<dbReference type="RefSeq" id="WP_200506106.1">
    <property type="nucleotide sequence ID" value="NZ_JAEHFX010000004.1"/>
</dbReference>
<evidence type="ECO:0000256" key="2">
    <source>
        <dbReference type="ARBA" id="ARBA00006171"/>
    </source>
</evidence>
<keyword evidence="3" id="KW-0597">Phosphoprotein</keyword>
<dbReference type="EMBL" id="JAEHFX010000004">
    <property type="protein sequence ID" value="MBK0403358.1"/>
    <property type="molecule type" value="Genomic_DNA"/>
</dbReference>
<dbReference type="InterPro" id="IPR023198">
    <property type="entry name" value="PGP-like_dom2"/>
</dbReference>
<keyword evidence="6" id="KW-0413">Isomerase</keyword>
<dbReference type="InterPro" id="IPR051600">
    <property type="entry name" value="Beta-PGM-like"/>
</dbReference>
<evidence type="ECO:0000313" key="11">
    <source>
        <dbReference type="EMBL" id="MBK0403358.1"/>
    </source>
</evidence>
<dbReference type="PANTHER" id="PTHR46193:SF18">
    <property type="entry name" value="HEXITOL PHOSPHATASE B"/>
    <property type="match status" value="1"/>
</dbReference>
<keyword evidence="12" id="KW-1185">Reference proteome</keyword>
<gene>
    <name evidence="11" type="ORF">I5M27_10200</name>
</gene>
<name>A0ABS1C214_9BACT</name>
<dbReference type="SFLD" id="SFLDS00003">
    <property type="entry name" value="Haloacid_Dehalogenase"/>
    <property type="match status" value="1"/>
</dbReference>
<dbReference type="PANTHER" id="PTHR46193">
    <property type="entry name" value="6-PHOSPHOGLUCONATE PHOSPHATASE"/>
    <property type="match status" value="1"/>
</dbReference>
<dbReference type="GO" id="GO:0016787">
    <property type="term" value="F:hydrolase activity"/>
    <property type="evidence" value="ECO:0007669"/>
    <property type="project" value="UniProtKB-KW"/>
</dbReference>
<keyword evidence="7" id="KW-0119">Carbohydrate metabolism</keyword>
<evidence type="ECO:0000256" key="1">
    <source>
        <dbReference type="ARBA" id="ARBA00001946"/>
    </source>
</evidence>
<evidence type="ECO:0000256" key="9">
    <source>
        <dbReference type="ARBA" id="ARBA00044968"/>
    </source>
</evidence>
<dbReference type="Proteomes" id="UP000644147">
    <property type="component" value="Unassembled WGS sequence"/>
</dbReference>
<evidence type="ECO:0000256" key="4">
    <source>
        <dbReference type="ARBA" id="ARBA00022723"/>
    </source>
</evidence>
<evidence type="ECO:0000256" key="6">
    <source>
        <dbReference type="ARBA" id="ARBA00023235"/>
    </source>
</evidence>
<dbReference type="Pfam" id="PF00702">
    <property type="entry name" value="Hydrolase"/>
    <property type="match status" value="1"/>
</dbReference>
<evidence type="ECO:0000256" key="7">
    <source>
        <dbReference type="ARBA" id="ARBA00023277"/>
    </source>
</evidence>
<evidence type="ECO:0000256" key="8">
    <source>
        <dbReference type="ARBA" id="ARBA00044926"/>
    </source>
</evidence>
<keyword evidence="11" id="KW-0378">Hydrolase</keyword>
<dbReference type="InterPro" id="IPR023214">
    <property type="entry name" value="HAD_sf"/>
</dbReference>
<dbReference type="NCBIfam" id="TIGR02009">
    <property type="entry name" value="PGMB-YQAB-SF"/>
    <property type="match status" value="1"/>
</dbReference>
<dbReference type="EC" id="5.4.2.6" evidence="9"/>
<keyword evidence="5" id="KW-0460">Magnesium</keyword>
<sequence length="258" mass="28569">MPASPKTAPNLNKLLQQKNIRALIFDLDGVVTQTAKLHAAAWKKMFDEFLQNGIENGPKSQPPFSIQTDYPRYLDGISRLDGIRNFLLARNLELPPGQPEDTFEKRSVWGLANYKNELYQQLLQTQGVAIYPDTITWIKQKRAENFRTAIISASKNCLQVLQAAQIENLFDVRIDGNISQERNLKSKPEPDIFLEAARELNISPTNCAVFEDARAGVQAGKAGNFGLVVGVNRKDASEAKALLESGGGLVITQFPGSQ</sequence>
<evidence type="ECO:0000256" key="10">
    <source>
        <dbReference type="ARBA" id="ARBA00044991"/>
    </source>
</evidence>
<accession>A0ABS1C214</accession>
<dbReference type="InterPro" id="IPR006439">
    <property type="entry name" value="HAD-SF_hydro_IA"/>
</dbReference>
<proteinExistence type="inferred from homology"/>
<organism evidence="11 12">
    <name type="scientific">Adhaeribacter terrigena</name>
    <dbReference type="NCBI Taxonomy" id="2793070"/>
    <lineage>
        <taxon>Bacteria</taxon>
        <taxon>Pseudomonadati</taxon>
        <taxon>Bacteroidota</taxon>
        <taxon>Cytophagia</taxon>
        <taxon>Cytophagales</taxon>
        <taxon>Hymenobacteraceae</taxon>
        <taxon>Adhaeribacter</taxon>
    </lineage>
</organism>
<dbReference type="NCBIfam" id="TIGR01509">
    <property type="entry name" value="HAD-SF-IA-v3"/>
    <property type="match status" value="1"/>
</dbReference>
<comment type="cofactor">
    <cofactor evidence="1">
        <name>Mg(2+)</name>
        <dbReference type="ChEBI" id="CHEBI:18420"/>
    </cofactor>
</comment>
<comment type="similarity">
    <text evidence="2">Belongs to the HAD-like hydrolase superfamily. CbbY/CbbZ/Gph/YieH family.</text>
</comment>
<comment type="caution">
    <text evidence="11">The sequence shown here is derived from an EMBL/GenBank/DDBJ whole genome shotgun (WGS) entry which is preliminary data.</text>
</comment>
<dbReference type="SUPFAM" id="SSF56784">
    <property type="entry name" value="HAD-like"/>
    <property type="match status" value="1"/>
</dbReference>